<proteinExistence type="predicted"/>
<dbReference type="RefSeq" id="WP_069834600.1">
    <property type="nucleotide sequence ID" value="NZ_MDGQ01000004.1"/>
</dbReference>
<organism evidence="1 2">
    <name type="scientific">Roseivirga misakiensis</name>
    <dbReference type="NCBI Taxonomy" id="1563681"/>
    <lineage>
        <taxon>Bacteria</taxon>
        <taxon>Pseudomonadati</taxon>
        <taxon>Bacteroidota</taxon>
        <taxon>Cytophagia</taxon>
        <taxon>Cytophagales</taxon>
        <taxon>Roseivirgaceae</taxon>
        <taxon>Roseivirga</taxon>
    </lineage>
</organism>
<comment type="caution">
    <text evidence="1">The sequence shown here is derived from an EMBL/GenBank/DDBJ whole genome shotgun (WGS) entry which is preliminary data.</text>
</comment>
<evidence type="ECO:0000313" key="2">
    <source>
        <dbReference type="Proteomes" id="UP000095552"/>
    </source>
</evidence>
<dbReference type="OrthoDB" id="1450880at2"/>
<dbReference type="STRING" id="1563681.BFP71_06045"/>
<evidence type="ECO:0000313" key="1">
    <source>
        <dbReference type="EMBL" id="OEK05682.1"/>
    </source>
</evidence>
<sequence>MKKNRYLVGLLFAVCLIAASCGERRPYVLAEMIEVEFKDTLKVDDWISIDGVKYTHVNDYDRIKDDTTAIETVFDLKILPSSVQNIVIPGAGEKELRGYTPTSGVAFALLQALSLSEKNDLGMFYGFTGHTLEMSSGKLKFYRKDGEKVKVMTSDGYTGIIRKVK</sequence>
<accession>A0A1E5T2T5</accession>
<dbReference type="PROSITE" id="PS51257">
    <property type="entry name" value="PROKAR_LIPOPROTEIN"/>
    <property type="match status" value="1"/>
</dbReference>
<dbReference type="AlphaFoldDB" id="A0A1E5T2T5"/>
<dbReference type="EMBL" id="MDGQ01000004">
    <property type="protein sequence ID" value="OEK05682.1"/>
    <property type="molecule type" value="Genomic_DNA"/>
</dbReference>
<dbReference type="Proteomes" id="UP000095552">
    <property type="component" value="Unassembled WGS sequence"/>
</dbReference>
<reference evidence="1 2" key="1">
    <citation type="submission" date="2016-08" db="EMBL/GenBank/DDBJ databases">
        <title>Draft genome of Fabibacter sp. strain SK-8.</title>
        <authorList>
            <person name="Wong S.-K."/>
            <person name="Hamasaki K."/>
            <person name="Yoshizawa S."/>
        </authorList>
    </citation>
    <scope>NUCLEOTIDE SEQUENCE [LARGE SCALE GENOMIC DNA]</scope>
    <source>
        <strain evidence="1 2">SK-8</strain>
    </source>
</reference>
<protein>
    <submittedName>
        <fullName evidence="1">Uncharacterized protein</fullName>
    </submittedName>
</protein>
<keyword evidence="2" id="KW-1185">Reference proteome</keyword>
<name>A0A1E5T2T5_9BACT</name>
<gene>
    <name evidence="1" type="ORF">BFP71_06045</name>
</gene>